<evidence type="ECO:0000313" key="5">
    <source>
        <dbReference type="Proteomes" id="UP000499080"/>
    </source>
</evidence>
<reference evidence="3 5" key="1">
    <citation type="journal article" date="2019" name="Sci. Rep.">
        <title>Orb-weaving spider Araneus ventricosus genome elucidates the spidroin gene catalogue.</title>
        <authorList>
            <person name="Kono N."/>
            <person name="Nakamura H."/>
            <person name="Ohtoshi R."/>
            <person name="Moran D.A.P."/>
            <person name="Shinohara A."/>
            <person name="Yoshida Y."/>
            <person name="Fujiwara M."/>
            <person name="Mori M."/>
            <person name="Tomita M."/>
            <person name="Arakawa K."/>
        </authorList>
    </citation>
    <scope>NUCLEOTIDE SEQUENCE [LARGE SCALE GENOMIC DNA]</scope>
</reference>
<proteinExistence type="predicted"/>
<dbReference type="AlphaFoldDB" id="A0A4Y2FXX3"/>
<gene>
    <name evidence="3" type="ORF">AVEN_128859_1</name>
    <name evidence="4" type="ORF">AVEN_179286_1</name>
    <name evidence="1" type="ORF">AVEN_191670_1</name>
    <name evidence="2" type="ORF">AVEN_72546_1</name>
</gene>
<dbReference type="EMBL" id="BGPR01252383">
    <property type="protein sequence ID" value="GBM46183.1"/>
    <property type="molecule type" value="Genomic_DNA"/>
</dbReference>
<organism evidence="3 5">
    <name type="scientific">Araneus ventricosus</name>
    <name type="common">Orbweaver spider</name>
    <name type="synonym">Epeira ventricosa</name>
    <dbReference type="NCBI Taxonomy" id="182803"/>
    <lineage>
        <taxon>Eukaryota</taxon>
        <taxon>Metazoa</taxon>
        <taxon>Ecdysozoa</taxon>
        <taxon>Arthropoda</taxon>
        <taxon>Chelicerata</taxon>
        <taxon>Arachnida</taxon>
        <taxon>Araneae</taxon>
        <taxon>Araneomorphae</taxon>
        <taxon>Entelegynae</taxon>
        <taxon>Araneoidea</taxon>
        <taxon>Araneidae</taxon>
        <taxon>Araneus</taxon>
    </lineage>
</organism>
<evidence type="ECO:0000313" key="2">
    <source>
        <dbReference type="EMBL" id="GBM46132.1"/>
    </source>
</evidence>
<dbReference type="EMBL" id="BGPR01252405">
    <property type="protein sequence ID" value="GBM46261.1"/>
    <property type="molecule type" value="Genomic_DNA"/>
</dbReference>
<dbReference type="EMBL" id="BGPR01252331">
    <property type="protein sequence ID" value="GBM46034.1"/>
    <property type="molecule type" value="Genomic_DNA"/>
</dbReference>
<dbReference type="EMBL" id="BGPR01252366">
    <property type="protein sequence ID" value="GBM46132.1"/>
    <property type="molecule type" value="Genomic_DNA"/>
</dbReference>
<comment type="caution">
    <text evidence="3">The sequence shown here is derived from an EMBL/GenBank/DDBJ whole genome shotgun (WGS) entry which is preliminary data.</text>
</comment>
<name>A0A4Y2FXX3_ARAVE</name>
<evidence type="ECO:0000313" key="4">
    <source>
        <dbReference type="EMBL" id="GBM46261.1"/>
    </source>
</evidence>
<keyword evidence="5" id="KW-1185">Reference proteome</keyword>
<sequence length="117" mass="13416">MAHRRVEGNESAAQLAKLADFSFSPSRIKIINVVWRHGKNVGQVVLKLDGPIHCKAKWTIMDFLNQVFTSHGVFPSHQASFFGKKPQWPCRRGECSVIHILLECHKWVHLTQSWTIN</sequence>
<evidence type="ECO:0000313" key="1">
    <source>
        <dbReference type="EMBL" id="GBM46034.1"/>
    </source>
</evidence>
<protein>
    <recommendedName>
        <fullName evidence="6">RNase H type-1 domain-containing protein</fullName>
    </recommendedName>
</protein>
<accession>A0A4Y2FXX3</accession>
<dbReference type="Proteomes" id="UP000499080">
    <property type="component" value="Unassembled WGS sequence"/>
</dbReference>
<evidence type="ECO:0008006" key="6">
    <source>
        <dbReference type="Google" id="ProtNLM"/>
    </source>
</evidence>
<evidence type="ECO:0000313" key="3">
    <source>
        <dbReference type="EMBL" id="GBM46183.1"/>
    </source>
</evidence>